<evidence type="ECO:0000313" key="3">
    <source>
        <dbReference type="Proteomes" id="UP000011518"/>
    </source>
</evidence>
<accession>L9JE59</accession>
<feature type="compositionally biased region" description="Polar residues" evidence="1">
    <location>
        <begin position="67"/>
        <end position="82"/>
    </location>
</feature>
<proteinExistence type="predicted"/>
<reference evidence="3" key="2">
    <citation type="journal article" date="2013" name="Nat. Commun.">
        <title>Genome of the Chinese tree shrew.</title>
        <authorList>
            <person name="Fan Y."/>
            <person name="Huang Z.Y."/>
            <person name="Cao C.C."/>
            <person name="Chen C.S."/>
            <person name="Chen Y.X."/>
            <person name="Fan D.D."/>
            <person name="He J."/>
            <person name="Hou H.L."/>
            <person name="Hu L."/>
            <person name="Hu X.T."/>
            <person name="Jiang X.T."/>
            <person name="Lai R."/>
            <person name="Lang Y.S."/>
            <person name="Liang B."/>
            <person name="Liao S.G."/>
            <person name="Mu D."/>
            <person name="Ma Y.Y."/>
            <person name="Niu Y.Y."/>
            <person name="Sun X.Q."/>
            <person name="Xia J.Q."/>
            <person name="Xiao J."/>
            <person name="Xiong Z.Q."/>
            <person name="Xu L."/>
            <person name="Yang L."/>
            <person name="Zhang Y."/>
            <person name="Zhao W."/>
            <person name="Zhao X.D."/>
            <person name="Zheng Y.T."/>
            <person name="Zhou J.M."/>
            <person name="Zhu Y.B."/>
            <person name="Zhang G.J."/>
            <person name="Wang J."/>
            <person name="Yao Y.G."/>
        </authorList>
    </citation>
    <scope>NUCLEOTIDE SEQUENCE [LARGE SCALE GENOMIC DNA]</scope>
</reference>
<dbReference type="Proteomes" id="UP000011518">
    <property type="component" value="Unassembled WGS sequence"/>
</dbReference>
<keyword evidence="3" id="KW-1185">Reference proteome</keyword>
<sequence>MYIKFTVVTSTRVNLPEAYYYYYQHIVIVISTMHTEPQTSSVLTARRNVSTFIFLFDFVQQSWDTGTGQRPMHSSVSTQKTGPGSDGDLGSHENAGLDFCPCVLLAFYVTTRFVILLDPGAHIMHLKEKKYPVSERGPN</sequence>
<gene>
    <name evidence="2" type="ORF">TREES_T100014278</name>
</gene>
<evidence type="ECO:0000256" key="1">
    <source>
        <dbReference type="SAM" id="MobiDB-lite"/>
    </source>
</evidence>
<feature type="region of interest" description="Disordered" evidence="1">
    <location>
        <begin position="67"/>
        <end position="88"/>
    </location>
</feature>
<evidence type="ECO:0000313" key="2">
    <source>
        <dbReference type="EMBL" id="ELW48876.1"/>
    </source>
</evidence>
<protein>
    <submittedName>
        <fullName evidence="2">Uncharacterized protein</fullName>
    </submittedName>
</protein>
<name>L9JE59_TUPCH</name>
<organism evidence="2 3">
    <name type="scientific">Tupaia chinensis</name>
    <name type="common">Chinese tree shrew</name>
    <name type="synonym">Tupaia belangeri chinensis</name>
    <dbReference type="NCBI Taxonomy" id="246437"/>
    <lineage>
        <taxon>Eukaryota</taxon>
        <taxon>Metazoa</taxon>
        <taxon>Chordata</taxon>
        <taxon>Craniata</taxon>
        <taxon>Vertebrata</taxon>
        <taxon>Euteleostomi</taxon>
        <taxon>Mammalia</taxon>
        <taxon>Eutheria</taxon>
        <taxon>Euarchontoglires</taxon>
        <taxon>Scandentia</taxon>
        <taxon>Tupaiidae</taxon>
        <taxon>Tupaia</taxon>
    </lineage>
</organism>
<dbReference type="AlphaFoldDB" id="L9JE59"/>
<reference evidence="3" key="1">
    <citation type="submission" date="2012-07" db="EMBL/GenBank/DDBJ databases">
        <title>Genome of the Chinese tree shrew, a rising model animal genetically related to primates.</title>
        <authorList>
            <person name="Zhang G."/>
            <person name="Fan Y."/>
            <person name="Yao Y."/>
            <person name="Huang Z."/>
        </authorList>
    </citation>
    <scope>NUCLEOTIDE SEQUENCE [LARGE SCALE GENOMIC DNA]</scope>
</reference>
<dbReference type="InParanoid" id="L9JE59"/>
<dbReference type="EMBL" id="KB321021">
    <property type="protein sequence ID" value="ELW48876.1"/>
    <property type="molecule type" value="Genomic_DNA"/>
</dbReference>